<evidence type="ECO:0000259" key="10">
    <source>
        <dbReference type="PROSITE" id="PS50102"/>
    </source>
</evidence>
<feature type="domain" description="RRM" evidence="10">
    <location>
        <begin position="35"/>
        <end position="112"/>
    </location>
</feature>
<dbReference type="FunCoup" id="O45189">
    <property type="interactions" value="40"/>
</dbReference>
<dbReference type="PaxDb" id="6239-T22B2.4a"/>
<evidence type="ECO:0007829" key="14">
    <source>
        <dbReference type="PDB" id="2MGZ"/>
    </source>
</evidence>
<evidence type="ECO:0000256" key="8">
    <source>
        <dbReference type="ARBA" id="ARBA00023242"/>
    </source>
</evidence>
<evidence type="ECO:0000256" key="7">
    <source>
        <dbReference type="ARBA" id="ARBA00023187"/>
    </source>
</evidence>
<dbReference type="Gene3D" id="3.30.70.330">
    <property type="match status" value="1"/>
</dbReference>
<dbReference type="GO" id="GO:0032956">
    <property type="term" value="P:regulation of actin cytoskeleton organization"/>
    <property type="evidence" value="ECO:0000316"/>
    <property type="project" value="WormBase"/>
</dbReference>
<evidence type="ECO:0000313" key="13">
    <source>
        <dbReference type="WormBase" id="T22B2.4a"/>
    </source>
</evidence>
<dbReference type="SMART" id="SM00360">
    <property type="entry name" value="RRM"/>
    <property type="match status" value="1"/>
</dbReference>
<sequence length="248" mass="26775">MYGQVQDPLVHAAAAALAQSTNAEPVVGSRDTMFTKIFVGGLPYHTSDKTLHEYFEQFGDIEEAVVITDRNTQKSRGYGFVTMKDRASAERACKDPNPIIDGRKANVNLAYLGAKPRTNVQLAALAAGQVQLPLTTQLQALFQPRMGLPQMYYPTVTGLVNPLMAQQGAAAQQQLFDYNALAAVMNPQAAAAYGIQSQGKFAAAPTTIEQYAAYPAGYGLVPQSAYNIGNPQLQQLAAAQQQLEHQRV</sequence>
<evidence type="ECO:0007829" key="15">
    <source>
        <dbReference type="PDB" id="2RU3"/>
    </source>
</evidence>
<dbReference type="PDBsum" id="2RU3"/>
<dbReference type="InParanoid" id="O45189"/>
<evidence type="ECO:0000256" key="6">
    <source>
        <dbReference type="ARBA" id="ARBA00022884"/>
    </source>
</evidence>
<dbReference type="GO" id="GO:0040012">
    <property type="term" value="P:regulation of locomotion"/>
    <property type="evidence" value="ECO:0000316"/>
    <property type="project" value="WormBase"/>
</dbReference>
<organism evidence="11 12">
    <name type="scientific">Caenorhabditis elegans</name>
    <dbReference type="NCBI Taxonomy" id="6239"/>
    <lineage>
        <taxon>Eukaryota</taxon>
        <taxon>Metazoa</taxon>
        <taxon>Ecdysozoa</taxon>
        <taxon>Nematoda</taxon>
        <taxon>Chromadorea</taxon>
        <taxon>Rhabditida</taxon>
        <taxon>Rhabditina</taxon>
        <taxon>Rhabditomorpha</taxon>
        <taxon>Rhabditoidea</taxon>
        <taxon>Rhabditidae</taxon>
        <taxon>Peloderinae</taxon>
        <taxon>Caenorhabditis</taxon>
    </lineage>
</organism>
<keyword evidence="12" id="KW-1185">Reference proteome</keyword>
<dbReference type="IntAct" id="O45189">
    <property type="interactions" value="5"/>
</dbReference>
<dbReference type="OrthoDB" id="4207594at2759"/>
<evidence type="ECO:0007829" key="17">
    <source>
        <dbReference type="PDB" id="4CIO"/>
    </source>
</evidence>
<dbReference type="HOGENOM" id="CLU_065652_0_1_1"/>
<dbReference type="SUPFAM" id="SSF54928">
    <property type="entry name" value="RNA-binding domain, RBD"/>
    <property type="match status" value="1"/>
</dbReference>
<keyword evidence="8" id="KW-0539">Nucleus</keyword>
<evidence type="ECO:0000256" key="1">
    <source>
        <dbReference type="ARBA" id="ARBA00004123"/>
    </source>
</evidence>
<dbReference type="PDB" id="4CH0">
    <property type="method" value="NMR"/>
    <property type="chains" value="S=28-121"/>
</dbReference>
<reference evidence="11 12" key="1">
    <citation type="journal article" date="1998" name="Science">
        <title>Genome sequence of the nematode C. elegans: a platform for investigating biology.</title>
        <authorList>
            <consortium name="The C. elegans sequencing consortium"/>
            <person name="Sulson J.E."/>
            <person name="Waterston R."/>
        </authorList>
    </citation>
    <scope>NUCLEOTIDE SEQUENCE [LARGE SCALE GENOMIC DNA]</scope>
    <source>
        <strain evidence="11 12">Bristol N2</strain>
    </source>
</reference>
<evidence type="ECO:0000313" key="12">
    <source>
        <dbReference type="Proteomes" id="UP000001940"/>
    </source>
</evidence>
<dbReference type="GO" id="GO:0036002">
    <property type="term" value="F:pre-mRNA binding"/>
    <property type="evidence" value="ECO:0000353"/>
    <property type="project" value="WormBase"/>
</dbReference>
<dbReference type="PDB" id="2RU3">
    <property type="method" value="NMR"/>
    <property type="chains" value="A=20-121"/>
</dbReference>
<accession>O45189</accession>
<evidence type="ECO:0000256" key="5">
    <source>
        <dbReference type="ARBA" id="ARBA00022782"/>
    </source>
</evidence>
<dbReference type="Pfam" id="PF00076">
    <property type="entry name" value="RRM_1"/>
    <property type="match status" value="1"/>
</dbReference>
<dbReference type="BMRB" id="O45189"/>
<dbReference type="CDD" id="cd12384">
    <property type="entry name" value="RRM_RBM24_RBM38_like"/>
    <property type="match status" value="1"/>
</dbReference>
<dbReference type="UCSC" id="T22B2.4">
    <property type="organism name" value="c. elegans"/>
</dbReference>
<dbReference type="InterPro" id="IPR050886">
    <property type="entry name" value="RNA-binding_reg"/>
</dbReference>
<dbReference type="InterPro" id="IPR000504">
    <property type="entry name" value="RRM_dom"/>
</dbReference>
<dbReference type="ExpressionAtlas" id="O45189">
    <property type="expression patterns" value="baseline and differential"/>
</dbReference>
<dbReference type="STRING" id="6239.T22B2.4a.1"/>
<dbReference type="PIR" id="T33034">
    <property type="entry name" value="T33034"/>
</dbReference>
<dbReference type="GO" id="GO:0030154">
    <property type="term" value="P:cell differentiation"/>
    <property type="evidence" value="ECO:0007669"/>
    <property type="project" value="UniProtKB-KW"/>
</dbReference>
<evidence type="ECO:0000256" key="3">
    <source>
        <dbReference type="ARBA" id="ARBA00022490"/>
    </source>
</evidence>
<dbReference type="PANTHER" id="PTHR48024">
    <property type="entry name" value="GEO13361P1-RELATED"/>
    <property type="match status" value="1"/>
</dbReference>
<dbReference type="Bgee" id="WBGene00006321">
    <property type="expression patterns" value="Expressed in pharyngeal muscle cell (C elegans) and 3 other cell types or tissues"/>
</dbReference>
<dbReference type="AGR" id="WB:WBGene00006321"/>
<dbReference type="DIP" id="DIP-24970N"/>
<evidence type="ECO:0000256" key="9">
    <source>
        <dbReference type="PROSITE-ProRule" id="PRU00176"/>
    </source>
</evidence>
<dbReference type="PDBsum" id="4CIO"/>
<dbReference type="PANTHER" id="PTHR48024:SF56">
    <property type="entry name" value="HETEROGENEOUS NUCLEAR RIBONUCLEOPROTEIN A0"/>
    <property type="match status" value="1"/>
</dbReference>
<dbReference type="GO" id="GO:0016607">
    <property type="term" value="C:nuclear speck"/>
    <property type="evidence" value="ECO:0000314"/>
    <property type="project" value="WormBase"/>
</dbReference>
<dbReference type="PDBsum" id="4CH0"/>
<name>O45189_CAEEL</name>
<dbReference type="EMBL" id="BX284606">
    <property type="protein sequence ID" value="CCD71425.1"/>
    <property type="molecule type" value="Genomic_DNA"/>
</dbReference>
<keyword evidence="14 15" id="KW-0002">3D-structure</keyword>
<dbReference type="AlphaFoldDB" id="O45189"/>
<protein>
    <submittedName>
        <fullName evidence="11">RRM domain-containing protein</fullName>
    </submittedName>
</protein>
<keyword evidence="7" id="KW-0508">mRNA splicing</keyword>
<reference evidence="14 15" key="3">
    <citation type="journal article" date="2014" name="Nat. Struct. Mol. Biol.">
        <title>RBFOX and SUP-12 sandwich a G base to cooperatively regulate tissue-specific splicing.</title>
        <authorList>
            <person name="Kuwasako K."/>
            <person name="Takahashi M."/>
            <person name="Unzai S."/>
            <person name="Tsuda K."/>
            <person name="Yoshikawa S."/>
            <person name="He F."/>
            <person name="Kobayashi N."/>
            <person name="Guntert P."/>
            <person name="Shirouzu M."/>
            <person name="Ito T."/>
            <person name="Tanaka A."/>
            <person name="Yokoyama S."/>
            <person name="Hagiwara M."/>
            <person name="Kuroyanagi H."/>
            <person name="Muto Y."/>
        </authorList>
    </citation>
    <scope>STRUCTURE BY NMR OF 20-123</scope>
</reference>
<keyword evidence="18" id="KW-1267">Proteomics identification</keyword>
<evidence type="ECO:0007829" key="16">
    <source>
        <dbReference type="PDB" id="4CH0"/>
    </source>
</evidence>
<dbReference type="Proteomes" id="UP000001940">
    <property type="component" value="Chromosome X"/>
</dbReference>
<gene>
    <name evidence="11 13" type="primary">sup-12</name>
    <name evidence="11" type="ORF">CELE_T22B2.4</name>
    <name evidence="13" type="ORF">T22B2.4</name>
</gene>
<keyword evidence="5" id="KW-0221">Differentiation</keyword>
<comment type="interaction">
    <interactant intactId="EBI-312079">
        <id>O45189</id>
    </interactant>
    <interactant intactId="EBI-312085">
        <id>G5EEW7</id>
        <label>asd-1</label>
    </interactant>
    <organismsDiffer>false</organismsDiffer>
    <experiments>3</experiments>
</comment>
<evidence type="ECO:0000256" key="2">
    <source>
        <dbReference type="ARBA" id="ARBA00004496"/>
    </source>
</evidence>
<dbReference type="InterPro" id="IPR012677">
    <property type="entry name" value="Nucleotide-bd_a/b_plait_sf"/>
</dbReference>
<dbReference type="eggNOG" id="KOG0149">
    <property type="taxonomic scope" value="Eukaryota"/>
</dbReference>
<dbReference type="FunFam" id="3.30.70.330:FF:000077">
    <property type="entry name" value="RNA-binding motif protein 24"/>
    <property type="match status" value="1"/>
</dbReference>
<dbReference type="GO" id="GO:0003727">
    <property type="term" value="F:single-stranded RNA binding"/>
    <property type="evidence" value="ECO:0000314"/>
    <property type="project" value="WormBase"/>
</dbReference>
<keyword evidence="6 9" id="KW-0694">RNA-binding</keyword>
<dbReference type="PDB" id="2MGZ">
    <property type="method" value="NMR"/>
    <property type="chains" value="B=20-123"/>
</dbReference>
<keyword evidence="3" id="KW-0963">Cytoplasm</keyword>
<dbReference type="WormBase" id="T22B2.4a">
    <property type="protein sequence ID" value="CE13934"/>
    <property type="gene ID" value="WBGene00006321"/>
    <property type="gene designation" value="sup-12"/>
</dbReference>
<dbReference type="CTD" id="180674"/>
<reference evidence="16 17" key="2">
    <citation type="journal article" date="2014" name="Nat. Commun.">
        <title>Backbone-independent nucleic acid binding by splicing factor SUP-12 reveals key aspects of molecular recognition.</title>
        <authorList>
            <person name="Amrane S."/>
            <person name="Rebora K."/>
            <person name="Zniber I."/>
            <person name="Dupuy D."/>
            <person name="Mackereth C.D."/>
        </authorList>
    </citation>
    <scope>STRUCTURE BY NMR OF 28-121</scope>
</reference>
<dbReference type="PhylomeDB" id="O45189"/>
<dbReference type="GO" id="GO:0097157">
    <property type="term" value="F:pre-mRNA intronic binding"/>
    <property type="evidence" value="ECO:0000353"/>
    <property type="project" value="WormBase"/>
</dbReference>
<evidence type="ECO:0007829" key="18">
    <source>
        <dbReference type="PeptideAtlas" id="O45189"/>
    </source>
</evidence>
<comment type="subcellular location">
    <subcellularLocation>
        <location evidence="2">Cytoplasm</location>
    </subcellularLocation>
    <subcellularLocation>
        <location evidence="1">Nucleus</location>
    </subcellularLocation>
</comment>
<evidence type="ECO:0000313" key="11">
    <source>
        <dbReference type="EMBL" id="CCD71425.1"/>
    </source>
</evidence>
<dbReference type="GO" id="GO:0000380">
    <property type="term" value="P:alternative mRNA splicing, via spliceosome"/>
    <property type="evidence" value="ECO:0000315"/>
    <property type="project" value="WormBase"/>
</dbReference>
<dbReference type="GO" id="GO:0000381">
    <property type="term" value="P:regulation of alternative mRNA splicing, via spliceosome"/>
    <property type="evidence" value="ECO:0000315"/>
    <property type="project" value="WormBase"/>
</dbReference>
<dbReference type="GeneID" id="180674"/>
<proteinExistence type="evidence at protein level"/>
<dbReference type="SMR" id="O45189"/>
<dbReference type="GO" id="GO:0005737">
    <property type="term" value="C:cytoplasm"/>
    <property type="evidence" value="ECO:0007669"/>
    <property type="project" value="UniProtKB-SubCell"/>
</dbReference>
<dbReference type="PROSITE" id="PS50102">
    <property type="entry name" value="RRM"/>
    <property type="match status" value="1"/>
</dbReference>
<dbReference type="PDBsum" id="2MGZ"/>
<dbReference type="EvolutionaryTrace" id="O45189"/>
<dbReference type="GO" id="GO:1990904">
    <property type="term" value="C:ribonucleoprotein complex"/>
    <property type="evidence" value="ECO:0000353"/>
    <property type="project" value="WormBase"/>
</dbReference>
<dbReference type="PDB" id="4CIO">
    <property type="method" value="NMR"/>
    <property type="chains" value="A=28-121"/>
</dbReference>
<keyword evidence="4" id="KW-0507">mRNA processing</keyword>
<dbReference type="InterPro" id="IPR035979">
    <property type="entry name" value="RBD_domain_sf"/>
</dbReference>
<dbReference type="RefSeq" id="NP_508674.1">
    <property type="nucleotide sequence ID" value="NM_076273.5"/>
</dbReference>
<dbReference type="OMA" id="MYYPAVT"/>
<evidence type="ECO:0000256" key="4">
    <source>
        <dbReference type="ARBA" id="ARBA00022664"/>
    </source>
</evidence>